<name>A0A918GH10_9ACTN</name>
<reference evidence="1" key="1">
    <citation type="journal article" date="2014" name="Int. J. Syst. Evol. Microbiol.">
        <title>Complete genome sequence of Corynebacterium casei LMG S-19264T (=DSM 44701T), isolated from a smear-ripened cheese.</title>
        <authorList>
            <consortium name="US DOE Joint Genome Institute (JGI-PGF)"/>
            <person name="Walter F."/>
            <person name="Albersmeier A."/>
            <person name="Kalinowski J."/>
            <person name="Ruckert C."/>
        </authorList>
    </citation>
    <scope>NUCLEOTIDE SEQUENCE</scope>
    <source>
        <strain evidence="1">JCM 4386</strain>
    </source>
</reference>
<evidence type="ECO:0000313" key="2">
    <source>
        <dbReference type="Proteomes" id="UP000606194"/>
    </source>
</evidence>
<sequence length="68" mass="7104">MSRQVPMVGKDDRAAFRTVGEARARARNGAVIRVGRDRCPESPAVRARVTGVAGGGRDSAELLPGQGS</sequence>
<proteinExistence type="predicted"/>
<gene>
    <name evidence="1" type="ORF">GCM10010269_82980</name>
</gene>
<protein>
    <submittedName>
        <fullName evidence="1">Uncharacterized protein</fullName>
    </submittedName>
</protein>
<dbReference type="Proteomes" id="UP000606194">
    <property type="component" value="Unassembled WGS sequence"/>
</dbReference>
<dbReference type="RefSeq" id="WP_190154498.1">
    <property type="nucleotide sequence ID" value="NZ_BMTL01000079.1"/>
</dbReference>
<dbReference type="AlphaFoldDB" id="A0A918GH10"/>
<comment type="caution">
    <text evidence="1">The sequence shown here is derived from an EMBL/GenBank/DDBJ whole genome shotgun (WGS) entry which is preliminary data.</text>
</comment>
<reference evidence="1" key="2">
    <citation type="submission" date="2020-09" db="EMBL/GenBank/DDBJ databases">
        <authorList>
            <person name="Sun Q."/>
            <person name="Ohkuma M."/>
        </authorList>
    </citation>
    <scope>NUCLEOTIDE SEQUENCE</scope>
    <source>
        <strain evidence="1">JCM 4386</strain>
    </source>
</reference>
<evidence type="ECO:0000313" key="1">
    <source>
        <dbReference type="EMBL" id="GGS32032.1"/>
    </source>
</evidence>
<accession>A0A918GH10</accession>
<keyword evidence="2" id="KW-1185">Reference proteome</keyword>
<organism evidence="1 2">
    <name type="scientific">Streptomyces humidus</name>
    <dbReference type="NCBI Taxonomy" id="52259"/>
    <lineage>
        <taxon>Bacteria</taxon>
        <taxon>Bacillati</taxon>
        <taxon>Actinomycetota</taxon>
        <taxon>Actinomycetes</taxon>
        <taxon>Kitasatosporales</taxon>
        <taxon>Streptomycetaceae</taxon>
        <taxon>Streptomyces</taxon>
    </lineage>
</organism>
<dbReference type="EMBL" id="BMTL01000079">
    <property type="protein sequence ID" value="GGS32032.1"/>
    <property type="molecule type" value="Genomic_DNA"/>
</dbReference>